<dbReference type="GO" id="GO:0071973">
    <property type="term" value="P:bacterial-type flagellum-dependent cell motility"/>
    <property type="evidence" value="ECO:0007669"/>
    <property type="project" value="TreeGrafter"/>
</dbReference>
<dbReference type="InParanoid" id="W0DV62"/>
<comment type="subcellular location">
    <subcellularLocation>
        <location evidence="1 6">Cytoplasm</location>
        <location evidence="1 6">Cytosol</location>
    </subcellularLocation>
</comment>
<dbReference type="Proteomes" id="UP000005380">
    <property type="component" value="Chromosome"/>
</dbReference>
<dbReference type="NCBIfam" id="TIGR00208">
    <property type="entry name" value="fliS"/>
    <property type="match status" value="1"/>
</dbReference>
<sequence>MGYAMQKQAQQYQNHFLETSVSEATPYKLVALLYENGIKHMKLMRLMIERKQIAAKTEQANRVTSILYGLKAGLDMELGGDVAANLDALYNYIIKQVLTASLNNDLVVLDEALGLLQDLQEAWSLMPESYQRLTAAEIKARQQVK</sequence>
<dbReference type="SUPFAM" id="SSF101116">
    <property type="entry name" value="Flagellar export chaperone FliS"/>
    <property type="match status" value="1"/>
</dbReference>
<evidence type="ECO:0000256" key="4">
    <source>
        <dbReference type="ARBA" id="ARBA00022795"/>
    </source>
</evidence>
<organism evidence="7 8">
    <name type="scientific">Thiomicrospira aerophila AL3</name>
    <dbReference type="NCBI Taxonomy" id="717772"/>
    <lineage>
        <taxon>Bacteria</taxon>
        <taxon>Pseudomonadati</taxon>
        <taxon>Pseudomonadota</taxon>
        <taxon>Gammaproteobacteria</taxon>
        <taxon>Thiotrichales</taxon>
        <taxon>Piscirickettsiaceae</taxon>
        <taxon>Thiomicrospira</taxon>
    </lineage>
</organism>
<protein>
    <recommendedName>
        <fullName evidence="6">Flagellar secretion chaperone FliS</fullName>
    </recommendedName>
</protein>
<evidence type="ECO:0000256" key="1">
    <source>
        <dbReference type="ARBA" id="ARBA00004514"/>
    </source>
</evidence>
<dbReference type="HOGENOM" id="CLU_080373_1_0_6"/>
<evidence type="ECO:0000256" key="2">
    <source>
        <dbReference type="ARBA" id="ARBA00008787"/>
    </source>
</evidence>
<dbReference type="PIRSF" id="PIRSF039090">
    <property type="entry name" value="Flis"/>
    <property type="match status" value="1"/>
</dbReference>
<comment type="similarity">
    <text evidence="2 6">Belongs to the FliS family.</text>
</comment>
<dbReference type="AlphaFoldDB" id="W0DV62"/>
<reference evidence="7 8" key="1">
    <citation type="submission" date="2013-12" db="EMBL/GenBank/DDBJ databases">
        <authorList>
            <consortium name="DOE Joint Genome Institute"/>
            <person name="Kappler U."/>
            <person name="Huntemann M."/>
            <person name="Han J."/>
            <person name="Chen A."/>
            <person name="Kyrpides N."/>
            <person name="Mavromatis K."/>
            <person name="Markowitz V."/>
            <person name="Palaniappan K."/>
            <person name="Ivanova N."/>
            <person name="Schaumberg A."/>
            <person name="Pati A."/>
            <person name="Liolios K."/>
            <person name="Nordberg H.P."/>
            <person name="Cantor M.N."/>
            <person name="Hua S.X."/>
            <person name="Woyke T."/>
        </authorList>
    </citation>
    <scope>NUCLEOTIDE SEQUENCE [LARGE SCALE GENOMIC DNA]</scope>
    <source>
        <strain evidence="8">AL2</strain>
    </source>
</reference>
<dbReference type="PANTHER" id="PTHR34773:SF1">
    <property type="entry name" value="FLAGELLAR SECRETION CHAPERONE FLIS"/>
    <property type="match status" value="1"/>
</dbReference>
<evidence type="ECO:0000256" key="6">
    <source>
        <dbReference type="PIRNR" id="PIRNR039090"/>
    </source>
</evidence>
<evidence type="ECO:0000256" key="3">
    <source>
        <dbReference type="ARBA" id="ARBA00022490"/>
    </source>
</evidence>
<keyword evidence="5" id="KW-0143">Chaperone</keyword>
<dbReference type="STRING" id="717772.THIAE_07265"/>
<evidence type="ECO:0000256" key="5">
    <source>
        <dbReference type="ARBA" id="ARBA00023186"/>
    </source>
</evidence>
<proteinExistence type="inferred from homology"/>
<name>W0DV62_9GAMM</name>
<dbReference type="KEGG" id="tao:THIAE_07265"/>
<dbReference type="GO" id="GO:0005829">
    <property type="term" value="C:cytosol"/>
    <property type="evidence" value="ECO:0007669"/>
    <property type="project" value="UniProtKB-SubCell"/>
</dbReference>
<accession>W0DV62</accession>
<dbReference type="InterPro" id="IPR036584">
    <property type="entry name" value="FliS_sf"/>
</dbReference>
<gene>
    <name evidence="7" type="ORF">THIAE_07265</name>
</gene>
<dbReference type="EMBL" id="CP007030">
    <property type="protein sequence ID" value="AHF02327.1"/>
    <property type="molecule type" value="Genomic_DNA"/>
</dbReference>
<dbReference type="Gene3D" id="1.20.120.340">
    <property type="entry name" value="Flagellar protein FliS"/>
    <property type="match status" value="1"/>
</dbReference>
<dbReference type="InterPro" id="IPR003713">
    <property type="entry name" value="FliS"/>
</dbReference>
<evidence type="ECO:0000313" key="7">
    <source>
        <dbReference type="EMBL" id="AHF02327.1"/>
    </source>
</evidence>
<dbReference type="GO" id="GO:0044780">
    <property type="term" value="P:bacterial-type flagellum assembly"/>
    <property type="evidence" value="ECO:0007669"/>
    <property type="project" value="InterPro"/>
</dbReference>
<dbReference type="FunCoup" id="W0DV62">
    <property type="interactions" value="51"/>
</dbReference>
<dbReference type="eggNOG" id="COG1516">
    <property type="taxonomic scope" value="Bacteria"/>
</dbReference>
<dbReference type="Pfam" id="PF02561">
    <property type="entry name" value="FliS"/>
    <property type="match status" value="1"/>
</dbReference>
<dbReference type="CDD" id="cd16098">
    <property type="entry name" value="FliS"/>
    <property type="match status" value="1"/>
</dbReference>
<keyword evidence="4 6" id="KW-1005">Bacterial flagellum biogenesis</keyword>
<evidence type="ECO:0000313" key="8">
    <source>
        <dbReference type="Proteomes" id="UP000005380"/>
    </source>
</evidence>
<keyword evidence="8" id="KW-1185">Reference proteome</keyword>
<keyword evidence="3 6" id="KW-0963">Cytoplasm</keyword>
<dbReference type="PANTHER" id="PTHR34773">
    <property type="entry name" value="FLAGELLAR SECRETION CHAPERONE FLIS"/>
    <property type="match status" value="1"/>
</dbReference>